<dbReference type="Gene3D" id="3.30.1330.120">
    <property type="entry name" value="2-methylcitrate dehydratase PrpD"/>
    <property type="match status" value="1"/>
</dbReference>
<proteinExistence type="inferred from homology"/>
<dbReference type="InterPro" id="IPR045336">
    <property type="entry name" value="MmgE_PrpD_N"/>
</dbReference>
<dbReference type="AlphaFoldDB" id="A0A7Y9ERT6"/>
<evidence type="ECO:0000259" key="2">
    <source>
        <dbReference type="Pfam" id="PF03972"/>
    </source>
</evidence>
<dbReference type="InterPro" id="IPR045337">
    <property type="entry name" value="MmgE_PrpD_C"/>
</dbReference>
<feature type="domain" description="MmgE/PrpD N-terminal" evidence="2">
    <location>
        <begin position="11"/>
        <end position="232"/>
    </location>
</feature>
<feature type="domain" description="MmgE/PrpD C-terminal" evidence="3">
    <location>
        <begin position="267"/>
        <end position="414"/>
    </location>
</feature>
<accession>A0A7Y9ERT6</accession>
<organism evidence="4 5">
    <name type="scientific">Actinomadura luteofluorescens</name>
    <dbReference type="NCBI Taxonomy" id="46163"/>
    <lineage>
        <taxon>Bacteria</taxon>
        <taxon>Bacillati</taxon>
        <taxon>Actinomycetota</taxon>
        <taxon>Actinomycetes</taxon>
        <taxon>Streptosporangiales</taxon>
        <taxon>Thermomonosporaceae</taxon>
        <taxon>Actinomadura</taxon>
    </lineage>
</organism>
<evidence type="ECO:0000313" key="4">
    <source>
        <dbReference type="EMBL" id="NYD51950.1"/>
    </source>
</evidence>
<sequence>MTASLAEQVEDLVTRAAALTPAGMPDDVLDHVGLVLADSVGVMAAGARTAEVVALAADPSLGLGRDPAPSTARTLVPGDGHGPPATVAWLNGTAGTFLELDEGFRPTGHPAIHVVPAALAVAEATGAGGAELATAIAAGYEVAARLFECFSLPRSMHPHGHFGAIGAATAVAMLTWLDPVALVRIAGTQPLLTGWEACYEGATARNTWSGHANRAGVLAGVLHRAGFTGSLRAHMSVVEQYAASPGVFAEPVDAETLRIRRNYFKFHSACALNHSVLDALLAAWAEFPVKDPWAVRRIEVTTVTANLRIDRLPEPNALSTRFSLPYAVAAALITGSTRPASFEWDGRVAEFARRVTVAADPVMDALWPARAPARVVIQTAGESREATVSNPRGHHSRPVTREDLRDKFVTLLADAPGPVPGGSAGRRGELTRCFDALAAVADCADCAALPLPSPER</sequence>
<comment type="similarity">
    <text evidence="1">Belongs to the PrpD family.</text>
</comment>
<dbReference type="RefSeq" id="WP_179848230.1">
    <property type="nucleotide sequence ID" value="NZ_JACCBA010000001.1"/>
</dbReference>
<dbReference type="InterPro" id="IPR005656">
    <property type="entry name" value="MmgE_PrpD"/>
</dbReference>
<dbReference type="Proteomes" id="UP000529783">
    <property type="component" value="Unassembled WGS sequence"/>
</dbReference>
<protein>
    <submittedName>
        <fullName evidence="4">2-methylcitrate dehydratase PrpD</fullName>
    </submittedName>
</protein>
<dbReference type="InterPro" id="IPR042188">
    <property type="entry name" value="MmgE/PrpD_sf_2"/>
</dbReference>
<name>A0A7Y9ERT6_9ACTN</name>
<evidence type="ECO:0000313" key="5">
    <source>
        <dbReference type="Proteomes" id="UP000529783"/>
    </source>
</evidence>
<dbReference type="PANTHER" id="PTHR16943:SF8">
    <property type="entry name" value="2-METHYLCITRATE DEHYDRATASE"/>
    <property type="match status" value="1"/>
</dbReference>
<dbReference type="Pfam" id="PF19305">
    <property type="entry name" value="MmgE_PrpD_C"/>
    <property type="match status" value="1"/>
</dbReference>
<dbReference type="Gene3D" id="1.10.4100.10">
    <property type="entry name" value="2-methylcitrate dehydratase PrpD"/>
    <property type="match status" value="1"/>
</dbReference>
<dbReference type="EMBL" id="JACCBA010000001">
    <property type="protein sequence ID" value="NYD51950.1"/>
    <property type="molecule type" value="Genomic_DNA"/>
</dbReference>
<reference evidence="4 5" key="1">
    <citation type="submission" date="2020-07" db="EMBL/GenBank/DDBJ databases">
        <title>Sequencing the genomes of 1000 actinobacteria strains.</title>
        <authorList>
            <person name="Klenk H.-P."/>
        </authorList>
    </citation>
    <scope>NUCLEOTIDE SEQUENCE [LARGE SCALE GENOMIC DNA]</scope>
    <source>
        <strain evidence="4 5">DSM 40398</strain>
    </source>
</reference>
<dbReference type="PANTHER" id="PTHR16943">
    <property type="entry name" value="2-METHYLCITRATE DEHYDRATASE-RELATED"/>
    <property type="match status" value="1"/>
</dbReference>
<evidence type="ECO:0000256" key="1">
    <source>
        <dbReference type="ARBA" id="ARBA00006174"/>
    </source>
</evidence>
<keyword evidence="5" id="KW-1185">Reference proteome</keyword>
<dbReference type="SUPFAM" id="SSF103378">
    <property type="entry name" value="2-methylcitrate dehydratase PrpD"/>
    <property type="match status" value="1"/>
</dbReference>
<comment type="caution">
    <text evidence="4">The sequence shown here is derived from an EMBL/GenBank/DDBJ whole genome shotgun (WGS) entry which is preliminary data.</text>
</comment>
<gene>
    <name evidence="4" type="ORF">BJY14_007933</name>
</gene>
<dbReference type="Pfam" id="PF03972">
    <property type="entry name" value="MmgE_PrpD_N"/>
    <property type="match status" value="1"/>
</dbReference>
<evidence type="ECO:0000259" key="3">
    <source>
        <dbReference type="Pfam" id="PF19305"/>
    </source>
</evidence>
<dbReference type="GO" id="GO:0016829">
    <property type="term" value="F:lyase activity"/>
    <property type="evidence" value="ECO:0007669"/>
    <property type="project" value="InterPro"/>
</dbReference>
<dbReference type="InterPro" id="IPR042183">
    <property type="entry name" value="MmgE/PrpD_sf_1"/>
</dbReference>
<dbReference type="InterPro" id="IPR036148">
    <property type="entry name" value="MmgE/PrpD_sf"/>
</dbReference>